<feature type="transmembrane region" description="Helical" evidence="1">
    <location>
        <begin position="55"/>
        <end position="82"/>
    </location>
</feature>
<protein>
    <submittedName>
        <fullName evidence="4">Diguanylate cyclase</fullName>
    </submittedName>
</protein>
<dbReference type="Gene3D" id="3.30.70.270">
    <property type="match status" value="1"/>
</dbReference>
<proteinExistence type="predicted"/>
<keyword evidence="1" id="KW-0812">Transmembrane</keyword>
<dbReference type="InterPro" id="IPR050706">
    <property type="entry name" value="Cyclic-di-GMP_PDE-like"/>
</dbReference>
<feature type="transmembrane region" description="Helical" evidence="1">
    <location>
        <begin position="25"/>
        <end position="43"/>
    </location>
</feature>
<name>A0A1V2ZZ72_9GAMM</name>
<evidence type="ECO:0000313" key="4">
    <source>
        <dbReference type="EMBL" id="OOC10376.1"/>
    </source>
</evidence>
<comment type="caution">
    <text evidence="4">The sequence shown here is derived from an EMBL/GenBank/DDBJ whole genome shotgun (WGS) entry which is preliminary data.</text>
</comment>
<dbReference type="InterPro" id="IPR035919">
    <property type="entry name" value="EAL_sf"/>
</dbReference>
<reference evidence="4 5" key="1">
    <citation type="submission" date="2017-02" db="EMBL/GenBank/DDBJ databases">
        <title>Genomic diversity within the haloalkaliphilic genus Thioalkalivibrio.</title>
        <authorList>
            <person name="Ahn A.-C."/>
            <person name="Meier-Kolthoff J."/>
            <person name="Overmars L."/>
            <person name="Richter M."/>
            <person name="Woyke T."/>
            <person name="Sorokin D.Y."/>
            <person name="Muyzer G."/>
        </authorList>
    </citation>
    <scope>NUCLEOTIDE SEQUENCE [LARGE SCALE GENOMIC DNA]</scope>
    <source>
        <strain evidence="4 5">HL17</strain>
    </source>
</reference>
<dbReference type="InterPro" id="IPR001633">
    <property type="entry name" value="EAL_dom"/>
</dbReference>
<dbReference type="STRING" id="252474.B1A74_06170"/>
<dbReference type="Pfam" id="PF00990">
    <property type="entry name" value="GGDEF"/>
    <property type="match status" value="1"/>
</dbReference>
<dbReference type="EMBL" id="MUZR01000017">
    <property type="protein sequence ID" value="OOC10376.1"/>
    <property type="molecule type" value="Genomic_DNA"/>
</dbReference>
<evidence type="ECO:0000313" key="5">
    <source>
        <dbReference type="Proteomes" id="UP000189177"/>
    </source>
</evidence>
<dbReference type="InterPro" id="IPR000160">
    <property type="entry name" value="GGDEF_dom"/>
</dbReference>
<accession>A0A1V2ZZ72</accession>
<dbReference type="CDD" id="cd01948">
    <property type="entry name" value="EAL"/>
    <property type="match status" value="1"/>
</dbReference>
<dbReference type="Proteomes" id="UP000189177">
    <property type="component" value="Unassembled WGS sequence"/>
</dbReference>
<evidence type="ECO:0000256" key="1">
    <source>
        <dbReference type="SAM" id="Phobius"/>
    </source>
</evidence>
<keyword evidence="5" id="KW-1185">Reference proteome</keyword>
<dbReference type="PROSITE" id="PS50883">
    <property type="entry name" value="EAL"/>
    <property type="match status" value="1"/>
</dbReference>
<dbReference type="Pfam" id="PF00563">
    <property type="entry name" value="EAL"/>
    <property type="match status" value="1"/>
</dbReference>
<evidence type="ECO:0000259" key="3">
    <source>
        <dbReference type="PROSITE" id="PS50887"/>
    </source>
</evidence>
<dbReference type="PROSITE" id="PS50887">
    <property type="entry name" value="GGDEF"/>
    <property type="match status" value="1"/>
</dbReference>
<feature type="domain" description="EAL" evidence="2">
    <location>
        <begin position="301"/>
        <end position="554"/>
    </location>
</feature>
<dbReference type="PANTHER" id="PTHR33121">
    <property type="entry name" value="CYCLIC DI-GMP PHOSPHODIESTERASE PDEF"/>
    <property type="match status" value="1"/>
</dbReference>
<organism evidence="4 5">
    <name type="scientific">Thioalkalivibrio halophilus</name>
    <dbReference type="NCBI Taxonomy" id="252474"/>
    <lineage>
        <taxon>Bacteria</taxon>
        <taxon>Pseudomonadati</taxon>
        <taxon>Pseudomonadota</taxon>
        <taxon>Gammaproteobacteria</taxon>
        <taxon>Chromatiales</taxon>
        <taxon>Ectothiorhodospiraceae</taxon>
        <taxon>Thioalkalivibrio</taxon>
    </lineage>
</organism>
<dbReference type="OrthoDB" id="9804951at2"/>
<feature type="transmembrane region" description="Helical" evidence="1">
    <location>
        <begin position="102"/>
        <end position="121"/>
    </location>
</feature>
<dbReference type="Gene3D" id="3.20.20.450">
    <property type="entry name" value="EAL domain"/>
    <property type="match status" value="1"/>
</dbReference>
<keyword evidence="1" id="KW-0472">Membrane</keyword>
<dbReference type="SMART" id="SM00267">
    <property type="entry name" value="GGDEF"/>
    <property type="match status" value="1"/>
</dbReference>
<dbReference type="SUPFAM" id="SSF55073">
    <property type="entry name" value="Nucleotide cyclase"/>
    <property type="match status" value="1"/>
</dbReference>
<sequence length="562" mass="61558">MDIQQLLDSRWRPEPWLEISGGRRLAALVLILIQMGAVVALVLRTGGTATAYLNFILIPILAGAAIFGPRGGAALGLLAGLVLGPFMPLDTTTGQMQPLLNWTTRAGLYVFLGGVTGWMFAQLHGHARRLVDQALANPLTGLPNRQALERDLAEPGIPRPAWLASLRMDNYADAVSALGLEAERHLVQAIGQRLQTIAKETGSRLYHVHDDHFALIVPANGEAPCTEITHLAVERLQAPFLVRGIPVYLGAHAGVTAFPTGPREKPAGLLTRAWMAMHEARISGLPCRVWNAEQEERSRRTVERLGELQEALGREQLHLWYQPKTHPDDGRLLGLEGLLRWEHPRLGNIPPDEFMPQAEHTGLIHPLTRELLERAAADTLRLRESGIDVPVSVNVSARNFLDPEFAERVLAIIREAGLSPRDLELEFTETAVMANPEEVIAALDRLQNAGVDVAIDDFGTGQASLSYLRRLPVHALKLDQAFVREMTRRPVDAQITRAAIGLGHDLGLQVVAEGVEDEETLNELHQLGCDAVQGYGIARPMPLDDVIRWTHANSPPVPAPAT</sequence>
<keyword evidence="1" id="KW-1133">Transmembrane helix</keyword>
<dbReference type="InterPro" id="IPR043128">
    <property type="entry name" value="Rev_trsase/Diguanyl_cyclase"/>
</dbReference>
<evidence type="ECO:0000259" key="2">
    <source>
        <dbReference type="PROSITE" id="PS50883"/>
    </source>
</evidence>
<dbReference type="AlphaFoldDB" id="A0A1V2ZZ72"/>
<feature type="domain" description="GGDEF" evidence="3">
    <location>
        <begin position="159"/>
        <end position="293"/>
    </location>
</feature>
<dbReference type="SMART" id="SM00052">
    <property type="entry name" value="EAL"/>
    <property type="match status" value="1"/>
</dbReference>
<dbReference type="SUPFAM" id="SSF141868">
    <property type="entry name" value="EAL domain-like"/>
    <property type="match status" value="1"/>
</dbReference>
<gene>
    <name evidence="4" type="ORF">B1A74_06170</name>
</gene>
<dbReference type="InterPro" id="IPR029787">
    <property type="entry name" value="Nucleotide_cyclase"/>
</dbReference>
<dbReference type="PANTHER" id="PTHR33121:SF19">
    <property type="entry name" value="CYCLIC DI-GMP PHOSPHODIESTERASE PA2567"/>
    <property type="match status" value="1"/>
</dbReference>
<dbReference type="GO" id="GO:0071111">
    <property type="term" value="F:cyclic-guanylate-specific phosphodiesterase activity"/>
    <property type="evidence" value="ECO:0007669"/>
    <property type="project" value="InterPro"/>
</dbReference>
<dbReference type="RefSeq" id="WP_077244094.1">
    <property type="nucleotide sequence ID" value="NZ_MUZR01000017.1"/>
</dbReference>